<dbReference type="GO" id="GO:0071555">
    <property type="term" value="P:cell wall organization"/>
    <property type="evidence" value="ECO:0007669"/>
    <property type="project" value="UniProtKB-KW"/>
</dbReference>
<dbReference type="HAMAP" id="MF_02071">
    <property type="entry name" value="RlpA"/>
    <property type="match status" value="1"/>
</dbReference>
<keyword evidence="7" id="KW-1185">Reference proteome</keyword>
<dbReference type="PANTHER" id="PTHR34183:SF1">
    <property type="entry name" value="ENDOLYTIC PEPTIDOGLYCAN TRANSGLYCOSYLASE RLPA"/>
    <property type="match status" value="1"/>
</dbReference>
<keyword evidence="2 3" id="KW-0961">Cell wall biogenesis/degradation</keyword>
<organism evidence="6 7">
    <name type="scientific">Candidatus Nesciobacter abundans</name>
    <dbReference type="NCBI Taxonomy" id="2601668"/>
    <lineage>
        <taxon>Bacteria</taxon>
        <taxon>Pseudomonadati</taxon>
        <taxon>Pseudomonadota</taxon>
        <taxon>Alphaproteobacteria</taxon>
        <taxon>Holosporales</taxon>
        <taxon>Holosporaceae</taxon>
        <taxon>Candidatus Nesciobacter</taxon>
    </lineage>
</organism>
<gene>
    <name evidence="3" type="primary">rlpA</name>
    <name evidence="6" type="ORF">FZC36_02180</name>
</gene>
<evidence type="ECO:0000313" key="6">
    <source>
        <dbReference type="EMBL" id="QEK39221.1"/>
    </source>
</evidence>
<evidence type="ECO:0000256" key="2">
    <source>
        <dbReference type="ARBA" id="ARBA00023316"/>
    </source>
</evidence>
<keyword evidence="1 3" id="KW-0456">Lyase</keyword>
<evidence type="ECO:0000259" key="5">
    <source>
        <dbReference type="Pfam" id="PF03330"/>
    </source>
</evidence>
<comment type="function">
    <text evidence="3">Lytic transglycosylase with a strong preference for naked glycan strands that lack stem peptides.</text>
</comment>
<dbReference type="CDD" id="cd22268">
    <property type="entry name" value="DPBB_RlpA-like"/>
    <property type="match status" value="1"/>
</dbReference>
<dbReference type="EMBL" id="CP043314">
    <property type="protein sequence ID" value="QEK39221.1"/>
    <property type="molecule type" value="Genomic_DNA"/>
</dbReference>
<dbReference type="NCBIfam" id="TIGR00413">
    <property type="entry name" value="rlpA"/>
    <property type="match status" value="1"/>
</dbReference>
<evidence type="ECO:0000256" key="3">
    <source>
        <dbReference type="HAMAP-Rule" id="MF_02071"/>
    </source>
</evidence>
<dbReference type="PANTHER" id="PTHR34183">
    <property type="entry name" value="ENDOLYTIC PEPTIDOGLYCAN TRANSGLYCOSYLASE RLPA"/>
    <property type="match status" value="1"/>
</dbReference>
<proteinExistence type="inferred from homology"/>
<sequence length="178" mass="20255">MHYIVFFALFLFGCSVKEWNEVPHPREFAKPYKIKNTQGSFKITPQKHYSLKEKGIASFYGDKFHGRKTASGVCFNQWDMTCAHPRLPLPSIVKVSIPGTKKEVVLIATDRGPFVKKGDRRIIDLSRGAARILGIEKQGVANVEIKCLEKESAELKSKWPSYRKKGTLPFGLVNRFVR</sequence>
<dbReference type="AlphaFoldDB" id="A0A5C0UHU6"/>
<dbReference type="InterPro" id="IPR009009">
    <property type="entry name" value="RlpA-like_DPBB"/>
</dbReference>
<dbReference type="OrthoDB" id="9779128at2"/>
<dbReference type="GO" id="GO:0000270">
    <property type="term" value="P:peptidoglycan metabolic process"/>
    <property type="evidence" value="ECO:0007669"/>
    <property type="project" value="UniProtKB-UniRule"/>
</dbReference>
<feature type="domain" description="RlpA-like protein double-psi beta-barrel" evidence="5">
    <location>
        <begin position="53"/>
        <end position="145"/>
    </location>
</feature>
<comment type="similarity">
    <text evidence="3 4">Belongs to the RlpA family.</text>
</comment>
<dbReference type="InterPro" id="IPR034718">
    <property type="entry name" value="RlpA"/>
</dbReference>
<name>A0A5C0UHU6_9PROT</name>
<evidence type="ECO:0000313" key="7">
    <source>
        <dbReference type="Proteomes" id="UP000324924"/>
    </source>
</evidence>
<evidence type="ECO:0000256" key="4">
    <source>
        <dbReference type="RuleBase" id="RU003495"/>
    </source>
</evidence>
<dbReference type="EC" id="4.2.2.-" evidence="3"/>
<dbReference type="GO" id="GO:0008932">
    <property type="term" value="F:lytic endotransglycosylase activity"/>
    <property type="evidence" value="ECO:0007669"/>
    <property type="project" value="UniProtKB-UniRule"/>
</dbReference>
<dbReference type="InterPro" id="IPR012997">
    <property type="entry name" value="RplA"/>
</dbReference>
<accession>A0A5C0UHU6</accession>
<evidence type="ECO:0000256" key="1">
    <source>
        <dbReference type="ARBA" id="ARBA00023239"/>
    </source>
</evidence>
<reference evidence="6 7" key="1">
    <citation type="submission" date="2019-08" db="EMBL/GenBank/DDBJ databases">
        <title>Highly reduced genomes of protist endosymbionts show evolutionary convergence.</title>
        <authorList>
            <person name="George E."/>
            <person name="Husnik F."/>
            <person name="Tashyreva D."/>
            <person name="Prokopchuk G."/>
            <person name="Horak A."/>
            <person name="Kwong W.K."/>
            <person name="Lukes J."/>
            <person name="Keeling P.J."/>
        </authorList>
    </citation>
    <scope>NUCLEOTIDE SEQUENCE [LARGE SCALE GENOMIC DNA]</scope>
    <source>
        <strain evidence="6">1604HC</strain>
    </source>
</reference>
<dbReference type="Proteomes" id="UP000324924">
    <property type="component" value="Chromosome"/>
</dbReference>
<protein>
    <recommendedName>
        <fullName evidence="3">Endolytic peptidoglycan transglycosylase RlpA</fullName>
        <ecNumber evidence="3">4.2.2.-</ecNumber>
    </recommendedName>
</protein>
<dbReference type="SUPFAM" id="SSF50685">
    <property type="entry name" value="Barwin-like endoglucanases"/>
    <property type="match status" value="1"/>
</dbReference>
<dbReference type="Pfam" id="PF03330">
    <property type="entry name" value="DPBB_1"/>
    <property type="match status" value="1"/>
</dbReference>
<dbReference type="Gene3D" id="2.40.40.10">
    <property type="entry name" value="RlpA-like domain"/>
    <property type="match status" value="1"/>
</dbReference>
<dbReference type="InterPro" id="IPR036908">
    <property type="entry name" value="RlpA-like_sf"/>
</dbReference>
<dbReference type="KEGG" id="nabu:FZC36_02180"/>